<gene>
    <name evidence="1" type="ORF">K2F26_10685</name>
</gene>
<accession>A0ABX8X531</accession>
<reference evidence="1 2" key="1">
    <citation type="journal article" date="2022" name="J. Am. Chem. Soc.">
        <title>Biosynthesis of Guanitoxin Enables Global Environmental Detection in Freshwater Cyanobacteria.</title>
        <authorList>
            <person name="Lima S.T."/>
            <person name="Fallon T.R."/>
            <person name="Cordoza J.L."/>
            <person name="Chekan J.R."/>
            <person name="Delbaje E."/>
            <person name="Hopiavuori A.R."/>
            <person name="Alvarenga D.O."/>
            <person name="Wood S.M."/>
            <person name="Luhavaya H."/>
            <person name="Baumgartner J.T."/>
            <person name="Dorr F.A."/>
            <person name="Etchegaray A."/>
            <person name="Pinto E."/>
            <person name="McKinnie S.M.K."/>
            <person name="Fiore M.F."/>
            <person name="Moore B.S."/>
        </authorList>
    </citation>
    <scope>NUCLEOTIDE SEQUENCE [LARGE SCALE GENOMIC DNA]</scope>
    <source>
        <strain evidence="1 2">ITEP-024</strain>
    </source>
</reference>
<keyword evidence="2" id="KW-1185">Reference proteome</keyword>
<evidence type="ECO:0000313" key="2">
    <source>
        <dbReference type="Proteomes" id="UP000826540"/>
    </source>
</evidence>
<proteinExistence type="predicted"/>
<dbReference type="RefSeq" id="WP_220611440.1">
    <property type="nucleotide sequence ID" value="NZ_CP080598.1"/>
</dbReference>
<sequence>MPNNSYVHFRTVGYDLGRYANFSIFPQYLELTIPGKVIIAYMMIKVKFCGKNTR</sequence>
<protein>
    <submittedName>
        <fullName evidence="1">Uncharacterized protein</fullName>
    </submittedName>
</protein>
<dbReference type="Proteomes" id="UP000826540">
    <property type="component" value="Chromosome"/>
</dbReference>
<organism evidence="1 2">
    <name type="scientific">Sphaerospermopsis torques-reginae ITEP-024</name>
    <dbReference type="NCBI Taxonomy" id="984208"/>
    <lineage>
        <taxon>Bacteria</taxon>
        <taxon>Bacillati</taxon>
        <taxon>Cyanobacteriota</taxon>
        <taxon>Cyanophyceae</taxon>
        <taxon>Nostocales</taxon>
        <taxon>Aphanizomenonaceae</taxon>
        <taxon>Sphaerospermopsis</taxon>
        <taxon>Sphaerospermopsis torques-reginae</taxon>
    </lineage>
</organism>
<dbReference type="EMBL" id="CP080598">
    <property type="protein sequence ID" value="QYX33719.1"/>
    <property type="molecule type" value="Genomic_DNA"/>
</dbReference>
<evidence type="ECO:0000313" key="1">
    <source>
        <dbReference type="EMBL" id="QYX33719.1"/>
    </source>
</evidence>
<name>A0ABX8X531_9CYAN</name>